<sequence>MESPQQILEFLDRSFNEIKIPCLGNLNVDYLSSRLLAFRNEHQWVIMFNSITWCPAGEGLTTIIESVGNCNSQKNNVQHDFHFDSVITGQIKYDELLNDYLVTVRDKSIPLTELNIVFRPELFSEHEPDIAIALLENYREELLANHEEYGVFIPEGLTEVLRLDEWHHPDWDCPPSQTESFPLIAEVLYTGNPDLYKPPSKPNTDWRFWFPK</sequence>
<comment type="caution">
    <text evidence="1">The sequence shown here is derived from an EMBL/GenBank/DDBJ whole genome shotgun (WGS) entry which is preliminary data.</text>
</comment>
<reference evidence="1 2" key="1">
    <citation type="submission" date="2023-12" db="EMBL/GenBank/DDBJ databases">
        <title>Baltic Sea Cyanobacteria.</title>
        <authorList>
            <person name="Delbaje E."/>
            <person name="Fewer D.P."/>
            <person name="Shishido T.K."/>
        </authorList>
    </citation>
    <scope>NUCLEOTIDE SEQUENCE [LARGE SCALE GENOMIC DNA]</scope>
    <source>
        <strain evidence="1 2">UHCC 0370</strain>
    </source>
</reference>
<proteinExistence type="predicted"/>
<gene>
    <name evidence="1" type="ORF">VB774_13315</name>
</gene>
<dbReference type="RefSeq" id="WP_323262061.1">
    <property type="nucleotide sequence ID" value="NZ_JAYGIE010000076.1"/>
</dbReference>
<keyword evidence="2" id="KW-1185">Reference proteome</keyword>
<dbReference type="Pfam" id="PF22535">
    <property type="entry name" value="DUF7003"/>
    <property type="match status" value="1"/>
</dbReference>
<dbReference type="EMBL" id="JAYGIE010000076">
    <property type="protein sequence ID" value="MEA5478601.1"/>
    <property type="molecule type" value="Genomic_DNA"/>
</dbReference>
<dbReference type="InterPro" id="IPR054272">
    <property type="entry name" value="DUF7003"/>
</dbReference>
<accession>A0ABU5TJY4</accession>
<dbReference type="Proteomes" id="UP001301388">
    <property type="component" value="Unassembled WGS sequence"/>
</dbReference>
<evidence type="ECO:0000313" key="1">
    <source>
        <dbReference type="EMBL" id="MEA5478601.1"/>
    </source>
</evidence>
<protein>
    <submittedName>
        <fullName evidence="1">Uncharacterized protein</fullName>
    </submittedName>
</protein>
<name>A0ABU5TJY4_9CYAN</name>
<organism evidence="1 2">
    <name type="scientific">Pseudanabaena galeata UHCC 0370</name>
    <dbReference type="NCBI Taxonomy" id="3110310"/>
    <lineage>
        <taxon>Bacteria</taxon>
        <taxon>Bacillati</taxon>
        <taxon>Cyanobacteriota</taxon>
        <taxon>Cyanophyceae</taxon>
        <taxon>Pseudanabaenales</taxon>
        <taxon>Pseudanabaenaceae</taxon>
        <taxon>Pseudanabaena</taxon>
    </lineage>
</organism>
<evidence type="ECO:0000313" key="2">
    <source>
        <dbReference type="Proteomes" id="UP001301388"/>
    </source>
</evidence>